<organism evidence="1 2">
    <name type="scientific">Chitinophaga lutea</name>
    <dbReference type="NCBI Taxonomy" id="2488634"/>
    <lineage>
        <taxon>Bacteria</taxon>
        <taxon>Pseudomonadati</taxon>
        <taxon>Bacteroidota</taxon>
        <taxon>Chitinophagia</taxon>
        <taxon>Chitinophagales</taxon>
        <taxon>Chitinophagaceae</taxon>
        <taxon>Chitinophaga</taxon>
    </lineage>
</organism>
<accession>A0A3N4PY13</accession>
<keyword evidence="2" id="KW-1185">Reference proteome</keyword>
<dbReference type="Proteomes" id="UP000278351">
    <property type="component" value="Unassembled WGS sequence"/>
</dbReference>
<evidence type="ECO:0000313" key="1">
    <source>
        <dbReference type="EMBL" id="RPE08560.1"/>
    </source>
</evidence>
<comment type="caution">
    <text evidence="1">The sequence shown here is derived from an EMBL/GenBank/DDBJ whole genome shotgun (WGS) entry which is preliminary data.</text>
</comment>
<dbReference type="AlphaFoldDB" id="A0A3N4PY13"/>
<sequence>MKMRSIMAVLSLEKQIQQYLPKLSTRQKLAVLSFVKSFVEEQADAEYDGAFKRELGKRGEEIRLGIKCHQ</sequence>
<protein>
    <submittedName>
        <fullName evidence="1">Uncharacterized protein</fullName>
    </submittedName>
</protein>
<proteinExistence type="predicted"/>
<evidence type="ECO:0000313" key="2">
    <source>
        <dbReference type="Proteomes" id="UP000278351"/>
    </source>
</evidence>
<name>A0A3N4PY13_9BACT</name>
<reference evidence="1 2" key="1">
    <citation type="submission" date="2018-11" db="EMBL/GenBank/DDBJ databases">
        <title>Chitinophaga lutea sp.nov., isolate from arsenic contaminated soil.</title>
        <authorList>
            <person name="Zong Y."/>
        </authorList>
    </citation>
    <scope>NUCLEOTIDE SEQUENCE [LARGE SCALE GENOMIC DNA]</scope>
    <source>
        <strain evidence="1 2">ZY74</strain>
    </source>
</reference>
<dbReference type="EMBL" id="RPDH01000002">
    <property type="protein sequence ID" value="RPE08560.1"/>
    <property type="molecule type" value="Genomic_DNA"/>
</dbReference>
<gene>
    <name evidence="1" type="ORF">EGT74_16085</name>
</gene>